<evidence type="ECO:0000313" key="1">
    <source>
        <dbReference type="EMBL" id="BDY31449.1"/>
    </source>
</evidence>
<protein>
    <submittedName>
        <fullName evidence="1">Uncharacterized protein</fullName>
    </submittedName>
</protein>
<name>A0AAI8XN94_MYCME</name>
<dbReference type="AlphaFoldDB" id="A0AAI8XN94"/>
<proteinExistence type="predicted"/>
<dbReference type="EMBL" id="AP027452">
    <property type="protein sequence ID" value="BDY31449.1"/>
    <property type="molecule type" value="Genomic_DNA"/>
</dbReference>
<gene>
    <name evidence="1" type="ORF">hbim_05401</name>
</gene>
<dbReference type="Proteomes" id="UP001241092">
    <property type="component" value="Chromosome"/>
</dbReference>
<accession>A0AAI8XN94</accession>
<dbReference type="RefSeq" id="WP_286211821.1">
    <property type="nucleotide sequence ID" value="NZ_AP027452.1"/>
</dbReference>
<organism evidence="1 2">
    <name type="scientific">Mycolicibacterium mageritense</name>
    <name type="common">Mycobacterium mageritense</name>
    <dbReference type="NCBI Taxonomy" id="53462"/>
    <lineage>
        <taxon>Bacteria</taxon>
        <taxon>Bacillati</taxon>
        <taxon>Actinomycetota</taxon>
        <taxon>Actinomycetes</taxon>
        <taxon>Mycobacteriales</taxon>
        <taxon>Mycobacteriaceae</taxon>
        <taxon>Mycolicibacterium</taxon>
    </lineage>
</organism>
<evidence type="ECO:0000313" key="2">
    <source>
        <dbReference type="Proteomes" id="UP001241092"/>
    </source>
</evidence>
<sequence length="107" mass="12450">MINAHTPEQVAEAYAHIIPGEHKVRWLKDRLADGRIPSKRLTRNARVMTDKHIEQWLEGDDQRSTTCRSLPERADCDEPDREDELQPTNFVIQGLSPRSRARIVRPR</sequence>
<reference evidence="1" key="1">
    <citation type="submission" date="2023-03" db="EMBL/GenBank/DDBJ databases">
        <title>Draft genome sequence of a Mycolicibacterium mageritense strain H4_3_1 isolated from a hybrid biological-inorganic system reactor.</title>
        <authorList>
            <person name="Feng X."/>
            <person name="Kazama D."/>
            <person name="Sato K."/>
            <person name="Kobayashi H."/>
        </authorList>
    </citation>
    <scope>NUCLEOTIDE SEQUENCE</scope>
    <source>
        <strain evidence="1">H4_3_1</strain>
    </source>
</reference>